<feature type="coiled-coil region" evidence="1">
    <location>
        <begin position="6"/>
        <end position="33"/>
    </location>
</feature>
<dbReference type="EMBL" id="JAHFXF010000019">
    <property type="protein sequence ID" value="KAG9700269.1"/>
    <property type="molecule type" value="Genomic_DNA"/>
</dbReference>
<comment type="caution">
    <text evidence="2">The sequence shown here is derived from an EMBL/GenBank/DDBJ whole genome shotgun (WGS) entry which is preliminary data.</text>
</comment>
<dbReference type="AlphaFoldDB" id="A0A9P8EWE8"/>
<dbReference type="Proteomes" id="UP000779574">
    <property type="component" value="Unassembled WGS sequence"/>
</dbReference>
<reference evidence="2" key="1">
    <citation type="journal article" date="2021" name="J Fungi (Basel)">
        <title>Virulence traits and population genomics of the black yeast Aureobasidium melanogenum.</title>
        <authorList>
            <person name="Cernosa A."/>
            <person name="Sun X."/>
            <person name="Gostincar C."/>
            <person name="Fang C."/>
            <person name="Gunde-Cimerman N."/>
            <person name="Song Z."/>
        </authorList>
    </citation>
    <scope>NUCLEOTIDE SEQUENCE</scope>
    <source>
        <strain evidence="2">EXF-9911</strain>
    </source>
</reference>
<gene>
    <name evidence="2" type="ORF">KCU76_g881</name>
</gene>
<proteinExistence type="predicted"/>
<name>A0A9P8EWE8_AURME</name>
<sequence>MSEPVTDEKQQKQRELQASYEALKRERNNVGAECEQEKTHIEAKYEHKKELIDAKLEIVKLAKHKMELETHLHELDADLRDILSNLDENLPTADPHHRAVIKAIFTNARSEGRFFANPADTDDLDMDDLMHELESRQADA</sequence>
<reference evidence="2" key="2">
    <citation type="submission" date="2021-08" db="EMBL/GenBank/DDBJ databases">
        <authorList>
            <person name="Gostincar C."/>
            <person name="Sun X."/>
            <person name="Song Z."/>
            <person name="Gunde-Cimerman N."/>
        </authorList>
    </citation>
    <scope>NUCLEOTIDE SEQUENCE</scope>
    <source>
        <strain evidence="2">EXF-9911</strain>
    </source>
</reference>
<evidence type="ECO:0000313" key="3">
    <source>
        <dbReference type="Proteomes" id="UP000779574"/>
    </source>
</evidence>
<feature type="non-terminal residue" evidence="2">
    <location>
        <position position="140"/>
    </location>
</feature>
<evidence type="ECO:0000313" key="2">
    <source>
        <dbReference type="EMBL" id="KAG9700269.1"/>
    </source>
</evidence>
<evidence type="ECO:0000256" key="1">
    <source>
        <dbReference type="SAM" id="Coils"/>
    </source>
</evidence>
<keyword evidence="1" id="KW-0175">Coiled coil</keyword>
<dbReference type="OrthoDB" id="10291062at2759"/>
<organism evidence="2 3">
    <name type="scientific">Aureobasidium melanogenum</name>
    <name type="common">Aureobasidium pullulans var. melanogenum</name>
    <dbReference type="NCBI Taxonomy" id="46634"/>
    <lineage>
        <taxon>Eukaryota</taxon>
        <taxon>Fungi</taxon>
        <taxon>Dikarya</taxon>
        <taxon>Ascomycota</taxon>
        <taxon>Pezizomycotina</taxon>
        <taxon>Dothideomycetes</taxon>
        <taxon>Dothideomycetidae</taxon>
        <taxon>Dothideales</taxon>
        <taxon>Saccotheciaceae</taxon>
        <taxon>Aureobasidium</taxon>
    </lineage>
</organism>
<accession>A0A9P8EWE8</accession>
<protein>
    <submittedName>
        <fullName evidence="2">Uncharacterized protein</fullName>
    </submittedName>
</protein>